<dbReference type="PROSITE" id="PS51186">
    <property type="entry name" value="GNAT"/>
    <property type="match status" value="1"/>
</dbReference>
<evidence type="ECO:0000313" key="5">
    <source>
        <dbReference type="EMBL" id="EMJ5132526.1"/>
    </source>
</evidence>
<dbReference type="InterPro" id="IPR000182">
    <property type="entry name" value="GNAT_dom"/>
</dbReference>
<proteinExistence type="inferred from homology"/>
<dbReference type="Gene3D" id="3.40.630.30">
    <property type="match status" value="1"/>
</dbReference>
<dbReference type="GO" id="GO:0008999">
    <property type="term" value="F:protein-N-terminal-alanine acetyltransferase activity"/>
    <property type="evidence" value="ECO:0007669"/>
    <property type="project" value="TreeGrafter"/>
</dbReference>
<evidence type="ECO:0000259" key="4">
    <source>
        <dbReference type="PROSITE" id="PS51186"/>
    </source>
</evidence>
<dbReference type="PANTHER" id="PTHR43792:SF8">
    <property type="entry name" value="[RIBOSOMAL PROTEIN US5]-ALANINE N-ACETYLTRANSFERASE"/>
    <property type="match status" value="1"/>
</dbReference>
<dbReference type="GO" id="GO:0005737">
    <property type="term" value="C:cytoplasm"/>
    <property type="evidence" value="ECO:0007669"/>
    <property type="project" value="TreeGrafter"/>
</dbReference>
<sequence>MILYTERLILRPWQLSDAENLYRYAKDERIGPIAGWPPHQSVEESAAIIQQIFMRDEIYAVALKEDNQAIGLIGLSFSADSNFPIGENDAEVSYWIGVPFWGKGLIPEAIREIMRHAFNDLKLDNLWCGYFQGNAQSKVAQEKCGFTHYATLAPQYIELIGETRIEETSRITYQEWRIAQQ</sequence>
<dbReference type="EMBL" id="ABMABF030000001">
    <property type="protein sequence ID" value="EMJ5132526.1"/>
    <property type="molecule type" value="Genomic_DNA"/>
</dbReference>
<accession>A0AAI9D8R6</accession>
<comment type="similarity">
    <text evidence="3">Belongs to the acetyltransferase family. RimJ subfamily.</text>
</comment>
<comment type="caution">
    <text evidence="5">The sequence shown here is derived from an EMBL/GenBank/DDBJ whole genome shotgun (WGS) entry which is preliminary data.</text>
</comment>
<dbReference type="RefSeq" id="WP_283125746.1">
    <property type="nucleotide sequence ID" value="NZ_CANMXG010000004.1"/>
</dbReference>
<reference evidence="5" key="1">
    <citation type="submission" date="2024-02" db="EMBL/GenBank/DDBJ databases">
        <authorList>
            <consortium name="Clinical and Environmental Microbiology Branch: Whole genome sequencing antimicrobial resistance pathogens in the healthcare setting"/>
        </authorList>
    </citation>
    <scope>NUCLEOTIDE SEQUENCE</scope>
    <source>
        <strain evidence="5">2021GO-0154</strain>
    </source>
</reference>
<evidence type="ECO:0000256" key="3">
    <source>
        <dbReference type="ARBA" id="ARBA00038502"/>
    </source>
</evidence>
<protein>
    <submittedName>
        <fullName evidence="5">GNAT family N-acetyltransferase</fullName>
    </submittedName>
</protein>
<keyword evidence="2" id="KW-0012">Acyltransferase</keyword>
<evidence type="ECO:0000256" key="2">
    <source>
        <dbReference type="ARBA" id="ARBA00023315"/>
    </source>
</evidence>
<dbReference type="Pfam" id="PF13302">
    <property type="entry name" value="Acetyltransf_3"/>
    <property type="match status" value="1"/>
</dbReference>
<dbReference type="PANTHER" id="PTHR43792">
    <property type="entry name" value="GNAT FAMILY, PUTATIVE (AFU_ORTHOLOGUE AFUA_3G00765)-RELATED-RELATED"/>
    <property type="match status" value="1"/>
</dbReference>
<feature type="domain" description="N-acetyltransferase" evidence="4">
    <location>
        <begin position="8"/>
        <end position="166"/>
    </location>
</feature>
<gene>
    <name evidence="5" type="ORF">RG298_000190</name>
</gene>
<dbReference type="AlphaFoldDB" id="A0AAI9D8R6"/>
<dbReference type="SUPFAM" id="SSF55729">
    <property type="entry name" value="Acyl-CoA N-acyltransferases (Nat)"/>
    <property type="match status" value="1"/>
</dbReference>
<organism evidence="5">
    <name type="scientific">Providencia stuartii</name>
    <dbReference type="NCBI Taxonomy" id="588"/>
    <lineage>
        <taxon>Bacteria</taxon>
        <taxon>Pseudomonadati</taxon>
        <taxon>Pseudomonadota</taxon>
        <taxon>Gammaproteobacteria</taxon>
        <taxon>Enterobacterales</taxon>
        <taxon>Morganellaceae</taxon>
        <taxon>Providencia</taxon>
    </lineage>
</organism>
<keyword evidence="1" id="KW-0808">Transferase</keyword>
<name>A0AAI9D8R6_PROST</name>
<evidence type="ECO:0000256" key="1">
    <source>
        <dbReference type="ARBA" id="ARBA00022679"/>
    </source>
</evidence>
<dbReference type="InterPro" id="IPR016181">
    <property type="entry name" value="Acyl_CoA_acyltransferase"/>
</dbReference>
<dbReference type="InterPro" id="IPR051531">
    <property type="entry name" value="N-acetyltransferase"/>
</dbReference>